<dbReference type="PANTHER" id="PTHR36930:SF1">
    <property type="entry name" value="MOSC DOMAIN-CONTAINING PROTEIN"/>
    <property type="match status" value="1"/>
</dbReference>
<evidence type="ECO:0000313" key="3">
    <source>
        <dbReference type="EMBL" id="KPJ63378.1"/>
    </source>
</evidence>
<dbReference type="Proteomes" id="UP000052020">
    <property type="component" value="Unassembled WGS sequence"/>
</dbReference>
<feature type="region of interest" description="Disordered" evidence="1">
    <location>
        <begin position="1"/>
        <end position="20"/>
    </location>
</feature>
<feature type="domain" description="MOSC" evidence="2">
    <location>
        <begin position="19"/>
        <end position="164"/>
    </location>
</feature>
<dbReference type="Gene3D" id="2.40.33.20">
    <property type="entry name" value="PK beta-barrel domain-like"/>
    <property type="match status" value="1"/>
</dbReference>
<dbReference type="GO" id="GO:0003824">
    <property type="term" value="F:catalytic activity"/>
    <property type="evidence" value="ECO:0007669"/>
    <property type="project" value="InterPro"/>
</dbReference>
<protein>
    <recommendedName>
        <fullName evidence="2">MOSC domain-containing protein</fullName>
    </recommendedName>
</protein>
<dbReference type="InterPro" id="IPR052716">
    <property type="entry name" value="MOSC_domain"/>
</dbReference>
<dbReference type="InterPro" id="IPR005302">
    <property type="entry name" value="MoCF_Sase_C"/>
</dbReference>
<evidence type="ECO:0000259" key="2">
    <source>
        <dbReference type="PROSITE" id="PS51340"/>
    </source>
</evidence>
<accession>A0A0S7XLL3</accession>
<evidence type="ECO:0000256" key="1">
    <source>
        <dbReference type="SAM" id="MobiDB-lite"/>
    </source>
</evidence>
<sequence>MKGAVLSVNVSPGKHTAKTPAPSAELVAGLGVLGDAHNGPGIRQVSLLALESIERQARMFRERMRDTNEDLRCAKAHGHEQDLKPGDFAENITTSGLNLPALPIGTRLRVGERVVLRVSKIGKECHRHCAIYQAIGDCVMPREGIFAVVEQGGTVRPGDSITDVEDRGPDDQR</sequence>
<dbReference type="PANTHER" id="PTHR36930">
    <property type="entry name" value="METAL-SULFUR CLUSTER BIOSYNTHESIS PROTEINS YUAD-RELATED"/>
    <property type="match status" value="1"/>
</dbReference>
<comment type="caution">
    <text evidence="3">The sequence shown here is derived from an EMBL/GenBank/DDBJ whole genome shotgun (WGS) entry which is preliminary data.</text>
</comment>
<dbReference type="Pfam" id="PF03473">
    <property type="entry name" value="MOSC"/>
    <property type="match status" value="1"/>
</dbReference>
<gene>
    <name evidence="3" type="ORF">AMK68_03965</name>
</gene>
<reference evidence="3 4" key="1">
    <citation type="journal article" date="2015" name="Microbiome">
        <title>Genomic resolution of linkages in carbon, nitrogen, and sulfur cycling among widespread estuary sediment bacteria.</title>
        <authorList>
            <person name="Baker B.J."/>
            <person name="Lazar C.S."/>
            <person name="Teske A.P."/>
            <person name="Dick G.J."/>
        </authorList>
    </citation>
    <scope>NUCLEOTIDE SEQUENCE [LARGE SCALE GENOMIC DNA]</scope>
    <source>
        <strain evidence="3">DG_56</strain>
    </source>
</reference>
<dbReference type="SUPFAM" id="SSF50800">
    <property type="entry name" value="PK beta-barrel domain-like"/>
    <property type="match status" value="1"/>
</dbReference>
<dbReference type="PROSITE" id="PS51340">
    <property type="entry name" value="MOSC"/>
    <property type="match status" value="1"/>
</dbReference>
<name>A0A0S7XLL3_9BACT</name>
<dbReference type="InterPro" id="IPR011037">
    <property type="entry name" value="Pyrv_Knase-like_insert_dom_sf"/>
</dbReference>
<organism evidence="3 4">
    <name type="scientific">candidate division KD3-62 bacterium DG_56</name>
    <dbReference type="NCBI Taxonomy" id="1704032"/>
    <lineage>
        <taxon>Bacteria</taxon>
        <taxon>candidate division KD3-62</taxon>
    </lineage>
</organism>
<dbReference type="EMBL" id="LIZY01000086">
    <property type="protein sequence ID" value="KPJ63378.1"/>
    <property type="molecule type" value="Genomic_DNA"/>
</dbReference>
<dbReference type="PATRIC" id="fig|1704032.3.peg.626"/>
<proteinExistence type="predicted"/>
<dbReference type="AlphaFoldDB" id="A0A0S7XLL3"/>
<dbReference type="GO" id="GO:0030170">
    <property type="term" value="F:pyridoxal phosphate binding"/>
    <property type="evidence" value="ECO:0007669"/>
    <property type="project" value="InterPro"/>
</dbReference>
<evidence type="ECO:0000313" key="4">
    <source>
        <dbReference type="Proteomes" id="UP000052020"/>
    </source>
</evidence>
<dbReference type="GO" id="GO:0030151">
    <property type="term" value="F:molybdenum ion binding"/>
    <property type="evidence" value="ECO:0007669"/>
    <property type="project" value="InterPro"/>
</dbReference>